<evidence type="ECO:0000256" key="7">
    <source>
        <dbReference type="ARBA" id="ARBA00022989"/>
    </source>
</evidence>
<keyword evidence="13" id="KW-1185">Reference proteome</keyword>
<feature type="transmembrane region" description="Helical" evidence="10">
    <location>
        <begin position="152"/>
        <end position="180"/>
    </location>
</feature>
<protein>
    <submittedName>
        <fullName evidence="12">Binding--dependent transport system inner membrane component family protein</fullName>
    </submittedName>
</protein>
<evidence type="ECO:0000256" key="9">
    <source>
        <dbReference type="ARBA" id="ARBA00024202"/>
    </source>
</evidence>
<keyword evidence="3" id="KW-1003">Cell membrane</keyword>
<dbReference type="InterPro" id="IPR000515">
    <property type="entry name" value="MetI-like"/>
</dbReference>
<evidence type="ECO:0000256" key="1">
    <source>
        <dbReference type="ARBA" id="ARBA00004651"/>
    </source>
</evidence>
<keyword evidence="4 10" id="KW-0812">Transmembrane</keyword>
<evidence type="ECO:0000256" key="2">
    <source>
        <dbReference type="ARBA" id="ARBA00022448"/>
    </source>
</evidence>
<accession>A0A0C1TW78</accession>
<proteinExistence type="inferred from homology"/>
<gene>
    <name evidence="12" type="ORF">U732_485</name>
</gene>
<dbReference type="CDD" id="cd06261">
    <property type="entry name" value="TM_PBP2"/>
    <property type="match status" value="1"/>
</dbReference>
<sequence>MVEFKVNDFEVIGCEDADSDVINRPNISYFQDAWRRLKKNHVAMTSLVVLALLVIMVIVGPYINGKEFIAMNSELGDRLPSAEFWFGTDRMGRDLFSRVWYAGRISIAIGIVATGIQVVIGCLYGGVMAYFGGWLDEVMMRIIEVITSIPELLLIILMTMVLGTSITSLIIALTVTAWCGTARMIRGQLMQLRESEYVLAAQVLGASPRRVIVKHFIPNTIGVLILNIASSIPGYIFAEAGLSFLGIGLQPPNTSWGALISYGREVMDFYPTQLFFPALALCITVLAFNLLGDGLRDALDPRLRQ</sequence>
<keyword evidence="7 10" id="KW-1133">Transmembrane helix</keyword>
<comment type="caution">
    <text evidence="12">The sequence shown here is derived from an EMBL/GenBank/DDBJ whole genome shotgun (WGS) entry which is preliminary data.</text>
</comment>
<feature type="transmembrane region" description="Helical" evidence="10">
    <location>
        <begin position="42"/>
        <end position="63"/>
    </location>
</feature>
<evidence type="ECO:0000256" key="4">
    <source>
        <dbReference type="ARBA" id="ARBA00022692"/>
    </source>
</evidence>
<evidence type="ECO:0000313" key="13">
    <source>
        <dbReference type="Proteomes" id="UP000031366"/>
    </source>
</evidence>
<evidence type="ECO:0000256" key="6">
    <source>
        <dbReference type="ARBA" id="ARBA00022927"/>
    </source>
</evidence>
<dbReference type="EMBL" id="AYSO01000020">
    <property type="protein sequence ID" value="KIE44964.1"/>
    <property type="molecule type" value="Genomic_DNA"/>
</dbReference>
<comment type="subcellular location">
    <subcellularLocation>
        <location evidence="1 10">Cell membrane</location>
        <topology evidence="1 10">Multi-pass membrane protein</topology>
    </subcellularLocation>
</comment>
<keyword evidence="5" id="KW-0571">Peptide transport</keyword>
<feature type="transmembrane region" description="Helical" evidence="10">
    <location>
        <begin position="274"/>
        <end position="292"/>
    </location>
</feature>
<dbReference type="GO" id="GO:0015833">
    <property type="term" value="P:peptide transport"/>
    <property type="evidence" value="ECO:0007669"/>
    <property type="project" value="UniProtKB-KW"/>
</dbReference>
<dbReference type="OrthoDB" id="9783218at2"/>
<evidence type="ECO:0000256" key="10">
    <source>
        <dbReference type="RuleBase" id="RU363032"/>
    </source>
</evidence>
<dbReference type="GO" id="GO:0005886">
    <property type="term" value="C:plasma membrane"/>
    <property type="evidence" value="ECO:0007669"/>
    <property type="project" value="UniProtKB-SubCell"/>
</dbReference>
<dbReference type="InterPro" id="IPR050366">
    <property type="entry name" value="BP-dependent_transpt_permease"/>
</dbReference>
<dbReference type="GO" id="GO:0055085">
    <property type="term" value="P:transmembrane transport"/>
    <property type="evidence" value="ECO:0007669"/>
    <property type="project" value="InterPro"/>
</dbReference>
<dbReference type="RefSeq" id="WP_039636359.1">
    <property type="nucleotide sequence ID" value="NZ_AYSO01000020.1"/>
</dbReference>
<evidence type="ECO:0000256" key="8">
    <source>
        <dbReference type="ARBA" id="ARBA00023136"/>
    </source>
</evidence>
<dbReference type="GO" id="GO:0015031">
    <property type="term" value="P:protein transport"/>
    <property type="evidence" value="ECO:0007669"/>
    <property type="project" value="UniProtKB-KW"/>
</dbReference>
<evidence type="ECO:0000256" key="3">
    <source>
        <dbReference type="ARBA" id="ARBA00022475"/>
    </source>
</evidence>
<dbReference type="Gene3D" id="1.10.3720.10">
    <property type="entry name" value="MetI-like"/>
    <property type="match status" value="1"/>
</dbReference>
<dbReference type="SUPFAM" id="SSF161098">
    <property type="entry name" value="MetI-like"/>
    <property type="match status" value="1"/>
</dbReference>
<keyword evidence="2 10" id="KW-0813">Transport</keyword>
<evidence type="ECO:0000313" key="12">
    <source>
        <dbReference type="EMBL" id="KIE44964.1"/>
    </source>
</evidence>
<dbReference type="PROSITE" id="PS50928">
    <property type="entry name" value="ABC_TM1"/>
    <property type="match status" value="1"/>
</dbReference>
<dbReference type="AlphaFoldDB" id="A0A0C1TW78"/>
<organism evidence="12 13">
    <name type="scientific">Clostridium argentinense CDC 2741</name>
    <dbReference type="NCBI Taxonomy" id="1418104"/>
    <lineage>
        <taxon>Bacteria</taxon>
        <taxon>Bacillati</taxon>
        <taxon>Bacillota</taxon>
        <taxon>Clostridia</taxon>
        <taxon>Eubacteriales</taxon>
        <taxon>Clostridiaceae</taxon>
        <taxon>Clostridium</taxon>
    </lineage>
</organism>
<dbReference type="InterPro" id="IPR025966">
    <property type="entry name" value="OppC_N"/>
</dbReference>
<evidence type="ECO:0000256" key="5">
    <source>
        <dbReference type="ARBA" id="ARBA00022856"/>
    </source>
</evidence>
<keyword evidence="6" id="KW-0653">Protein transport</keyword>
<keyword evidence="8 10" id="KW-0472">Membrane</keyword>
<dbReference type="Pfam" id="PF00528">
    <property type="entry name" value="BPD_transp_1"/>
    <property type="match status" value="1"/>
</dbReference>
<name>A0A0C1TW78_9CLOT</name>
<dbReference type="PANTHER" id="PTHR43386:SF24">
    <property type="entry name" value="OLIGOPEPTIDE TRANSPORT SYSTEM PERMEASE PROTEIN AMID"/>
    <property type="match status" value="1"/>
</dbReference>
<evidence type="ECO:0000259" key="11">
    <source>
        <dbReference type="PROSITE" id="PS50928"/>
    </source>
</evidence>
<dbReference type="Pfam" id="PF12911">
    <property type="entry name" value="OppC_N"/>
    <property type="match status" value="1"/>
</dbReference>
<feature type="transmembrane region" description="Helical" evidence="10">
    <location>
        <begin position="99"/>
        <end position="132"/>
    </location>
</feature>
<dbReference type="Proteomes" id="UP000031366">
    <property type="component" value="Unassembled WGS sequence"/>
</dbReference>
<reference evidence="12 13" key="1">
    <citation type="journal article" date="2015" name="Infect. Genet. Evol.">
        <title>Genomic sequences of six botulinum neurotoxin-producing strains representing three clostridial species illustrate the mobility and diversity of botulinum neurotoxin genes.</title>
        <authorList>
            <person name="Smith T.J."/>
            <person name="Hill K.K."/>
            <person name="Xie G."/>
            <person name="Foley B.T."/>
            <person name="Williamson C.H."/>
            <person name="Foster J.T."/>
            <person name="Johnson S.L."/>
            <person name="Chertkov O."/>
            <person name="Teshima H."/>
            <person name="Gibbons H.S."/>
            <person name="Johnsky L.A."/>
            <person name="Karavis M.A."/>
            <person name="Smith L.A."/>
        </authorList>
    </citation>
    <scope>NUCLEOTIDE SEQUENCE [LARGE SCALE GENOMIC DNA]</scope>
    <source>
        <strain evidence="12 13">CDC 2741</strain>
    </source>
</reference>
<feature type="domain" description="ABC transmembrane type-1" evidence="11">
    <location>
        <begin position="103"/>
        <end position="292"/>
    </location>
</feature>
<dbReference type="PANTHER" id="PTHR43386">
    <property type="entry name" value="OLIGOPEPTIDE TRANSPORT SYSTEM PERMEASE PROTEIN APPC"/>
    <property type="match status" value="1"/>
</dbReference>
<comment type="similarity">
    <text evidence="9">Belongs to the binding-protein-dependent transport system permease family. OppBC subfamily.</text>
</comment>
<dbReference type="InterPro" id="IPR035906">
    <property type="entry name" value="MetI-like_sf"/>
</dbReference>
<feature type="transmembrane region" description="Helical" evidence="10">
    <location>
        <begin position="216"/>
        <end position="238"/>
    </location>
</feature>
<dbReference type="STRING" id="29341.RSJ17_05225"/>